<accession>A0A2G5UDM2</accession>
<keyword evidence="2" id="KW-0819">tRNA processing</keyword>
<evidence type="ECO:0000313" key="4">
    <source>
        <dbReference type="EMBL" id="PIC37346.1"/>
    </source>
</evidence>
<evidence type="ECO:0000256" key="2">
    <source>
        <dbReference type="ARBA" id="ARBA00022694"/>
    </source>
</evidence>
<feature type="domain" description="tRNA-splicing endonuclease subunit Sen54 N-terminal" evidence="3">
    <location>
        <begin position="8"/>
        <end position="69"/>
    </location>
</feature>
<gene>
    <name evidence="4" type="primary">Cni-tsen-54</name>
    <name evidence="4" type="synonym">Cnig_chr_IV.g16002</name>
    <name evidence="4" type="ORF">B9Z55_016002</name>
</gene>
<evidence type="ECO:0000259" key="3">
    <source>
        <dbReference type="Pfam" id="PF12928"/>
    </source>
</evidence>
<protein>
    <recommendedName>
        <fullName evidence="3">tRNA-splicing endonuclease subunit Sen54 N-terminal domain-containing protein</fullName>
    </recommendedName>
</protein>
<reference evidence="5" key="1">
    <citation type="submission" date="2017-10" db="EMBL/GenBank/DDBJ databases">
        <title>Rapid genome shrinkage in a self-fertile nematode reveals novel sperm competition proteins.</title>
        <authorList>
            <person name="Yin D."/>
            <person name="Schwarz E.M."/>
            <person name="Thomas C.G."/>
            <person name="Felde R.L."/>
            <person name="Korf I.F."/>
            <person name="Cutter A.D."/>
            <person name="Schartner C.M."/>
            <person name="Ralston E.J."/>
            <person name="Meyer B.J."/>
            <person name="Haag E.S."/>
        </authorList>
    </citation>
    <scope>NUCLEOTIDE SEQUENCE [LARGE SCALE GENOMIC DNA]</scope>
    <source>
        <strain evidence="5">JU1422</strain>
    </source>
</reference>
<proteinExistence type="inferred from homology"/>
<organism evidence="4 5">
    <name type="scientific">Caenorhabditis nigoni</name>
    <dbReference type="NCBI Taxonomy" id="1611254"/>
    <lineage>
        <taxon>Eukaryota</taxon>
        <taxon>Metazoa</taxon>
        <taxon>Ecdysozoa</taxon>
        <taxon>Nematoda</taxon>
        <taxon>Chromadorea</taxon>
        <taxon>Rhabditida</taxon>
        <taxon>Rhabditina</taxon>
        <taxon>Rhabditomorpha</taxon>
        <taxon>Rhabditoidea</taxon>
        <taxon>Rhabditidae</taxon>
        <taxon>Peloderinae</taxon>
        <taxon>Caenorhabditis</taxon>
    </lineage>
</organism>
<name>A0A2G5UDM2_9PELO</name>
<dbReference type="STRING" id="1611254.A0A2G5UDM2"/>
<dbReference type="Proteomes" id="UP000230233">
    <property type="component" value="Chromosome IV"/>
</dbReference>
<comment type="similarity">
    <text evidence="1">Belongs to the SEN54 family.</text>
</comment>
<dbReference type="Pfam" id="PF12928">
    <property type="entry name" value="tRNA_int_end_N2"/>
    <property type="match status" value="1"/>
</dbReference>
<dbReference type="GO" id="GO:0000214">
    <property type="term" value="C:tRNA-intron endonuclease complex"/>
    <property type="evidence" value="ECO:0007669"/>
    <property type="project" value="TreeGrafter"/>
</dbReference>
<keyword evidence="5" id="KW-1185">Reference proteome</keyword>
<dbReference type="PANTHER" id="PTHR21027:SF1">
    <property type="entry name" value="TRNA-SPLICING ENDONUCLEASE SUBUNIT SEN54"/>
    <property type="match status" value="1"/>
</dbReference>
<sequence>MSNGNGEWSRAKRKRKTIEIQYSPGNSTLKVTKVTGKHLESMGNPVKNGYELFPEEAVYLVETGSGTIFTPSGAEMSLLEAYSILESNSISMSKYEIYKQVKLTGLVVLRPRKSTIDFEKARHVEQEIKQKFAEKTFDLLVHMNTVPQDRIPNPDSFPSFVKNNNGDVSMRMKVLHTNPSLVNFLPPDVLESITTEKSLRNLQPITRRPKPCRPSYQPLANRHLANWTEFRFQEEKTRQAMVLKRFRKLRPPPKDQIRRERITVENVDFHVFSPASFSHRLPARPLFSLICYQVNGPPLKISELSQLRNVVFGMEEAGKVNYLAMSGAPIDLTSYLR</sequence>
<dbReference type="OrthoDB" id="5782309at2759"/>
<comment type="caution">
    <text evidence="4">The sequence shown here is derived from an EMBL/GenBank/DDBJ whole genome shotgun (WGS) entry which is preliminary data.</text>
</comment>
<evidence type="ECO:0000256" key="1">
    <source>
        <dbReference type="ARBA" id="ARBA00005736"/>
    </source>
</evidence>
<dbReference type="InterPro" id="IPR024337">
    <property type="entry name" value="tRNA_splic_suSen54"/>
</dbReference>
<dbReference type="InterPro" id="IPR024336">
    <property type="entry name" value="tRNA_splic_suSen54_N"/>
</dbReference>
<dbReference type="EMBL" id="PDUG01000004">
    <property type="protein sequence ID" value="PIC37346.1"/>
    <property type="molecule type" value="Genomic_DNA"/>
</dbReference>
<dbReference type="GO" id="GO:0000379">
    <property type="term" value="P:tRNA-type intron splice site recognition and cleavage"/>
    <property type="evidence" value="ECO:0007669"/>
    <property type="project" value="TreeGrafter"/>
</dbReference>
<evidence type="ECO:0000313" key="5">
    <source>
        <dbReference type="Proteomes" id="UP000230233"/>
    </source>
</evidence>
<dbReference type="PANTHER" id="PTHR21027">
    <property type="entry name" value="TRNA-SPLICING ENDONUCLEASE SUBUNIT SEN54"/>
    <property type="match status" value="1"/>
</dbReference>
<dbReference type="AlphaFoldDB" id="A0A2G5UDM2"/>